<reference evidence="1" key="1">
    <citation type="submission" date="2020-11" db="EMBL/GenBank/DDBJ databases">
        <authorList>
            <consortium name="DOE Joint Genome Institute"/>
            <person name="Ahrendt S."/>
            <person name="Riley R."/>
            <person name="Andreopoulos W."/>
            <person name="Labutti K."/>
            <person name="Pangilinan J."/>
            <person name="Ruiz-Duenas F.J."/>
            <person name="Barrasa J.M."/>
            <person name="Sanchez-Garcia M."/>
            <person name="Camarero S."/>
            <person name="Miyauchi S."/>
            <person name="Serrano A."/>
            <person name="Linde D."/>
            <person name="Babiker R."/>
            <person name="Drula E."/>
            <person name="Ayuso-Fernandez I."/>
            <person name="Pacheco R."/>
            <person name="Padilla G."/>
            <person name="Ferreira P."/>
            <person name="Barriuso J."/>
            <person name="Kellner H."/>
            <person name="Castanera R."/>
            <person name="Alfaro M."/>
            <person name="Ramirez L."/>
            <person name="Pisabarro A.G."/>
            <person name="Kuo A."/>
            <person name="Tritt A."/>
            <person name="Lipzen A."/>
            <person name="He G."/>
            <person name="Yan M."/>
            <person name="Ng V."/>
            <person name="Cullen D."/>
            <person name="Martin F."/>
            <person name="Rosso M.-N."/>
            <person name="Henrissat B."/>
            <person name="Hibbett D."/>
            <person name="Martinez A.T."/>
            <person name="Grigoriev I.V."/>
        </authorList>
    </citation>
    <scope>NUCLEOTIDE SEQUENCE</scope>
    <source>
        <strain evidence="1">ATCC 90797</strain>
    </source>
</reference>
<dbReference type="Proteomes" id="UP000807025">
    <property type="component" value="Unassembled WGS sequence"/>
</dbReference>
<keyword evidence="2" id="KW-1185">Reference proteome</keyword>
<gene>
    <name evidence="1" type="ORF">BDN71DRAFT_1498003</name>
</gene>
<evidence type="ECO:0000313" key="2">
    <source>
        <dbReference type="Proteomes" id="UP000807025"/>
    </source>
</evidence>
<dbReference type="EMBL" id="MU154616">
    <property type="protein sequence ID" value="KAF9491554.1"/>
    <property type="molecule type" value="Genomic_DNA"/>
</dbReference>
<dbReference type="AlphaFoldDB" id="A0A9P5ZPG2"/>
<evidence type="ECO:0000313" key="1">
    <source>
        <dbReference type="EMBL" id="KAF9491554.1"/>
    </source>
</evidence>
<protein>
    <submittedName>
        <fullName evidence="1">Uncharacterized protein</fullName>
    </submittedName>
</protein>
<accession>A0A9P5ZPG2</accession>
<name>A0A9P5ZPG2_PLEER</name>
<comment type="caution">
    <text evidence="1">The sequence shown here is derived from an EMBL/GenBank/DDBJ whole genome shotgun (WGS) entry which is preliminary data.</text>
</comment>
<proteinExistence type="predicted"/>
<sequence length="172" mass="19455">MDSTTRVGFISKDVLIALKIPFLDTRGESPRATSTMVLRLFLLLRALDFEPSENEFINLSSNVTRLNRAGDLRCFSDTSSSQHCDAYISYWILPHICGDDGLPLLTSIPSYYYYADGLIRRGRLPAIPPDLRVSDDTVYHARISDLYEVIRITKMRQPPQNVGKLGKISIED</sequence>
<organism evidence="1 2">
    <name type="scientific">Pleurotus eryngii</name>
    <name type="common">Boletus of the steppes</name>
    <dbReference type="NCBI Taxonomy" id="5323"/>
    <lineage>
        <taxon>Eukaryota</taxon>
        <taxon>Fungi</taxon>
        <taxon>Dikarya</taxon>
        <taxon>Basidiomycota</taxon>
        <taxon>Agaricomycotina</taxon>
        <taxon>Agaricomycetes</taxon>
        <taxon>Agaricomycetidae</taxon>
        <taxon>Agaricales</taxon>
        <taxon>Pleurotineae</taxon>
        <taxon>Pleurotaceae</taxon>
        <taxon>Pleurotus</taxon>
    </lineage>
</organism>